<feature type="transmembrane region" description="Helical" evidence="11">
    <location>
        <begin position="27"/>
        <end position="50"/>
    </location>
</feature>
<dbReference type="PANTHER" id="PTHR26452">
    <property type="entry name" value="OLFACTORY RECEPTOR"/>
    <property type="match status" value="1"/>
</dbReference>
<feature type="transmembrane region" description="Helical" evidence="11">
    <location>
        <begin position="62"/>
        <end position="87"/>
    </location>
</feature>
<name>Q90X09_AMBTI</name>
<dbReference type="InterPro" id="IPR050516">
    <property type="entry name" value="Olfactory_GPCR"/>
</dbReference>
<dbReference type="FunFam" id="1.20.1070.10:FF:000015">
    <property type="entry name" value="Olfactory receptor"/>
    <property type="match status" value="1"/>
</dbReference>
<evidence type="ECO:0000256" key="11">
    <source>
        <dbReference type="RuleBase" id="RU363047"/>
    </source>
</evidence>
<evidence type="ECO:0000256" key="9">
    <source>
        <dbReference type="ARBA" id="ARBA00023224"/>
    </source>
</evidence>
<dbReference type="PRINTS" id="PR00245">
    <property type="entry name" value="OLFACTORYR"/>
</dbReference>
<evidence type="ECO:0000256" key="4">
    <source>
        <dbReference type="ARBA" id="ARBA00022725"/>
    </source>
</evidence>
<evidence type="ECO:0000256" key="8">
    <source>
        <dbReference type="ARBA" id="ARBA00023170"/>
    </source>
</evidence>
<keyword evidence="9 10" id="KW-0807">Transducer</keyword>
<dbReference type="GO" id="GO:0004984">
    <property type="term" value="F:olfactory receptor activity"/>
    <property type="evidence" value="ECO:0007669"/>
    <property type="project" value="InterPro"/>
</dbReference>
<proteinExistence type="evidence at transcript level"/>
<evidence type="ECO:0000313" key="13">
    <source>
        <dbReference type="EMBL" id="AAK94499.1"/>
    </source>
</evidence>
<keyword evidence="2 11" id="KW-1003">Cell membrane</keyword>
<keyword evidence="8 10" id="KW-0675">Receptor</keyword>
<dbReference type="SUPFAM" id="SSF81321">
    <property type="entry name" value="Family A G protein-coupled receptor-like"/>
    <property type="match status" value="1"/>
</dbReference>
<evidence type="ECO:0000256" key="1">
    <source>
        <dbReference type="ARBA" id="ARBA00004651"/>
    </source>
</evidence>
<evidence type="ECO:0000256" key="5">
    <source>
        <dbReference type="ARBA" id="ARBA00022989"/>
    </source>
</evidence>
<evidence type="ECO:0000256" key="2">
    <source>
        <dbReference type="ARBA" id="ARBA00022475"/>
    </source>
</evidence>
<evidence type="ECO:0000256" key="3">
    <source>
        <dbReference type="ARBA" id="ARBA00022692"/>
    </source>
</evidence>
<feature type="domain" description="G-protein coupled receptors family 1 profile" evidence="12">
    <location>
        <begin position="41"/>
        <end position="290"/>
    </location>
</feature>
<comment type="similarity">
    <text evidence="10">Belongs to the G-protein coupled receptor 1 family.</text>
</comment>
<feature type="transmembrane region" description="Helical" evidence="11">
    <location>
        <begin position="273"/>
        <end position="292"/>
    </location>
</feature>
<comment type="subcellular location">
    <subcellularLocation>
        <location evidence="1 11">Cell membrane</location>
        <topology evidence="1 11">Multi-pass membrane protein</topology>
    </subcellularLocation>
</comment>
<dbReference type="GO" id="GO:0004930">
    <property type="term" value="F:G protein-coupled receptor activity"/>
    <property type="evidence" value="ECO:0007669"/>
    <property type="project" value="UniProtKB-KW"/>
</dbReference>
<dbReference type="InterPro" id="IPR000276">
    <property type="entry name" value="GPCR_Rhodpsn"/>
</dbReference>
<accession>Q90X09</accession>
<dbReference type="Pfam" id="PF13853">
    <property type="entry name" value="7tm_4"/>
    <property type="match status" value="1"/>
</dbReference>
<dbReference type="InterPro" id="IPR000725">
    <property type="entry name" value="Olfact_rcpt"/>
</dbReference>
<evidence type="ECO:0000259" key="12">
    <source>
        <dbReference type="PROSITE" id="PS50262"/>
    </source>
</evidence>
<dbReference type="PRINTS" id="PR00237">
    <property type="entry name" value="GPCRRHODOPSN"/>
</dbReference>
<keyword evidence="5 11" id="KW-1133">Transmembrane helix</keyword>
<evidence type="ECO:0000256" key="6">
    <source>
        <dbReference type="ARBA" id="ARBA00023040"/>
    </source>
</evidence>
<keyword evidence="6 10" id="KW-0297">G-protein coupled receptor</keyword>
<feature type="transmembrane region" description="Helical" evidence="11">
    <location>
        <begin position="240"/>
        <end position="261"/>
    </location>
</feature>
<dbReference type="InterPro" id="IPR017452">
    <property type="entry name" value="GPCR_Rhodpsn_7TM"/>
</dbReference>
<feature type="transmembrane region" description="Helical" evidence="11">
    <location>
        <begin position="197"/>
        <end position="219"/>
    </location>
</feature>
<keyword evidence="11" id="KW-0716">Sensory transduction</keyword>
<protein>
    <recommendedName>
        <fullName evidence="11">Olfactory receptor</fullName>
    </recommendedName>
</protein>
<dbReference type="GO" id="GO:0005886">
    <property type="term" value="C:plasma membrane"/>
    <property type="evidence" value="ECO:0007669"/>
    <property type="project" value="UniProtKB-SubCell"/>
</dbReference>
<keyword evidence="4 11" id="KW-0552">Olfaction</keyword>
<dbReference type="CDD" id="cd13954">
    <property type="entry name" value="7tmA_OR"/>
    <property type="match status" value="1"/>
</dbReference>
<keyword evidence="3 10" id="KW-0812">Transmembrane</keyword>
<dbReference type="EMBL" id="AY043308">
    <property type="protein sequence ID" value="AAK94499.1"/>
    <property type="molecule type" value="mRNA"/>
</dbReference>
<keyword evidence="7 11" id="KW-0472">Membrane</keyword>
<dbReference type="AlphaFoldDB" id="Q90X09"/>
<evidence type="ECO:0000256" key="10">
    <source>
        <dbReference type="RuleBase" id="RU000688"/>
    </source>
</evidence>
<dbReference type="PROSITE" id="PS50262">
    <property type="entry name" value="G_PROTEIN_RECEP_F1_2"/>
    <property type="match status" value="1"/>
</dbReference>
<evidence type="ECO:0000256" key="7">
    <source>
        <dbReference type="ARBA" id="ARBA00023136"/>
    </source>
</evidence>
<organism evidence="13">
    <name type="scientific">Ambystoma tigrinum</name>
    <name type="common">Eastern tiger salamander</name>
    <dbReference type="NCBI Taxonomy" id="8305"/>
    <lineage>
        <taxon>Eukaryota</taxon>
        <taxon>Metazoa</taxon>
        <taxon>Chordata</taxon>
        <taxon>Craniata</taxon>
        <taxon>Vertebrata</taxon>
        <taxon>Euteleostomi</taxon>
        <taxon>Amphibia</taxon>
        <taxon>Batrachia</taxon>
        <taxon>Caudata</taxon>
        <taxon>Salamandroidea</taxon>
        <taxon>Ambystomatidae</taxon>
        <taxon>Ambystoma</taxon>
    </lineage>
</organism>
<sequence length="308" mass="34787">MEGLNQTITETFLIVGFSDFPQLQVPLFVTFLLVYLITLVGNILIMTLIYTSPRLHTPMYFFLTNLSFIDISYISLIFPQMLAHFFLEGAHVSLNECLLQVYFFVLLVTAEFLLLTAMAYDRYVAICNPLRYQTIMNKAVCVRLAAGSWVTGFMTPITHTVLMSRFSYCESHTINHFFCDFRNLIMLSCTSTYTIDIAAYILGSTFGLVPFALIIMSYVKILSAILRIQSTQGRQKAFSTCSSHLAVVILFYISICSTYMQPASAHSVKGSKILSLLYTAITPLCNPLIYSLKNTEIKNALKKKTNTK</sequence>
<feature type="transmembrane region" description="Helical" evidence="11">
    <location>
        <begin position="140"/>
        <end position="158"/>
    </location>
</feature>
<dbReference type="Gene3D" id="1.20.1070.10">
    <property type="entry name" value="Rhodopsin 7-helix transmembrane proteins"/>
    <property type="match status" value="1"/>
</dbReference>
<feature type="transmembrane region" description="Helical" evidence="11">
    <location>
        <begin position="99"/>
        <end position="120"/>
    </location>
</feature>
<reference evidence="13" key="1">
    <citation type="submission" date="2001-07" db="EMBL/GenBank/DDBJ databases">
        <title>Cloning and pattern expression of odorant receptors in olfactory epithelium of the tiger salamander, ambystoma tigrinum.</title>
        <authorList>
            <person name="Marchand J.E."/>
            <person name="Yang X."/>
            <person name="Jesurum A."/>
            <person name="Strotmann J."/>
            <person name="Breer H."/>
            <person name="Chikaraishi D."/>
            <person name="Kauer J.S."/>
        </authorList>
    </citation>
    <scope>NUCLEOTIDE SEQUENCE</scope>
    <source>
        <tissue evidence="13">Olfactory epithelium</tissue>
    </source>
</reference>
<dbReference type="PROSITE" id="PS00237">
    <property type="entry name" value="G_PROTEIN_RECEP_F1_1"/>
    <property type="match status" value="1"/>
</dbReference>